<feature type="transmembrane region" description="Helical" evidence="6">
    <location>
        <begin position="12"/>
        <end position="30"/>
    </location>
</feature>
<evidence type="ECO:0000256" key="2">
    <source>
        <dbReference type="ARBA" id="ARBA00022475"/>
    </source>
</evidence>
<sequence>MEALLNPYYLQIAMFMLINAILGISIYLTLSTGQLSLGNAGFMSIGAYTSALLSLKAGLPIFLAIPAGGIAACLLAAVIGIPTTRLQGIYLAIATLGFGEVVRVIILNMKITNGALGLSGIPSLSISIGKLLAAAGLGQGILGLTLQQVSNLAVILLLALLVVFLVFFSLRLRSSRIGRAFAAIKEDEHAAEVTGVNTVYYKLLAFFLGAFVAGIAGGLAAHLTFYIGPKDFSYHRAVEILLFAVFGGSNVVWGPLLGAVILTSLPEVLRSVAEYREMIYGAILVVMMIFRPQGLIGEDTIRFWRSKMPGLRVRPGNTEASRRPADDAEA</sequence>
<comment type="subcellular location">
    <subcellularLocation>
        <location evidence="1">Cell membrane</location>
        <topology evidence="1">Multi-pass membrane protein</topology>
    </subcellularLocation>
</comment>
<dbReference type="GO" id="GO:0005886">
    <property type="term" value="C:plasma membrane"/>
    <property type="evidence" value="ECO:0007669"/>
    <property type="project" value="UniProtKB-SubCell"/>
</dbReference>
<keyword evidence="4 6" id="KW-1133">Transmembrane helix</keyword>
<gene>
    <name evidence="7" type="ORF">EV210_11392</name>
</gene>
<evidence type="ECO:0000256" key="5">
    <source>
        <dbReference type="ARBA" id="ARBA00023136"/>
    </source>
</evidence>
<comment type="caution">
    <text evidence="7">The sequence shown here is derived from an EMBL/GenBank/DDBJ whole genome shotgun (WGS) entry which is preliminary data.</text>
</comment>
<feature type="transmembrane region" description="Helical" evidence="6">
    <location>
        <begin position="88"/>
        <end position="109"/>
    </location>
</feature>
<evidence type="ECO:0000256" key="4">
    <source>
        <dbReference type="ARBA" id="ARBA00022989"/>
    </source>
</evidence>
<reference evidence="7 8" key="1">
    <citation type="submission" date="2019-03" db="EMBL/GenBank/DDBJ databases">
        <title>Genomic Encyclopedia of Type Strains, Phase IV (KMG-IV): sequencing the most valuable type-strain genomes for metagenomic binning, comparative biology and taxonomic classification.</title>
        <authorList>
            <person name="Goeker M."/>
        </authorList>
    </citation>
    <scope>NUCLEOTIDE SEQUENCE [LARGE SCALE GENOMIC DNA]</scope>
    <source>
        <strain evidence="7 8">DSM 15969</strain>
    </source>
</reference>
<dbReference type="Proteomes" id="UP000295063">
    <property type="component" value="Unassembled WGS sequence"/>
</dbReference>
<dbReference type="OrthoDB" id="9789927at2"/>
<accession>A0A4R1PXU4</accession>
<protein>
    <submittedName>
        <fullName evidence="7">Branched-chain amino acid transport system permease protein</fullName>
    </submittedName>
</protein>
<proteinExistence type="predicted"/>
<dbReference type="GO" id="GO:0015658">
    <property type="term" value="F:branched-chain amino acid transmembrane transporter activity"/>
    <property type="evidence" value="ECO:0007669"/>
    <property type="project" value="InterPro"/>
</dbReference>
<feature type="transmembrane region" description="Helical" evidence="6">
    <location>
        <begin position="61"/>
        <end position="81"/>
    </location>
</feature>
<feature type="transmembrane region" description="Helical" evidence="6">
    <location>
        <begin position="203"/>
        <end position="228"/>
    </location>
</feature>
<dbReference type="AlphaFoldDB" id="A0A4R1PXU4"/>
<dbReference type="InterPro" id="IPR043428">
    <property type="entry name" value="LivM-like"/>
</dbReference>
<keyword evidence="8" id="KW-1185">Reference proteome</keyword>
<name>A0A4R1PXU4_9FIRM</name>
<keyword evidence="3 6" id="KW-0812">Transmembrane</keyword>
<dbReference type="InterPro" id="IPR001851">
    <property type="entry name" value="ABC_transp_permease"/>
</dbReference>
<dbReference type="CDD" id="cd06581">
    <property type="entry name" value="TM_PBP1_LivM_like"/>
    <property type="match status" value="1"/>
</dbReference>
<dbReference type="PANTHER" id="PTHR30482">
    <property type="entry name" value="HIGH-AFFINITY BRANCHED-CHAIN AMINO ACID TRANSPORT SYSTEM PERMEASE"/>
    <property type="match status" value="1"/>
</dbReference>
<evidence type="ECO:0000256" key="6">
    <source>
        <dbReference type="SAM" id="Phobius"/>
    </source>
</evidence>
<evidence type="ECO:0000256" key="1">
    <source>
        <dbReference type="ARBA" id="ARBA00004651"/>
    </source>
</evidence>
<dbReference type="Pfam" id="PF02653">
    <property type="entry name" value="BPD_transp_2"/>
    <property type="match status" value="1"/>
</dbReference>
<feature type="transmembrane region" description="Helical" evidence="6">
    <location>
        <begin position="240"/>
        <end position="266"/>
    </location>
</feature>
<evidence type="ECO:0000313" key="8">
    <source>
        <dbReference type="Proteomes" id="UP000295063"/>
    </source>
</evidence>
<evidence type="ECO:0000256" key="3">
    <source>
        <dbReference type="ARBA" id="ARBA00022692"/>
    </source>
</evidence>
<dbReference type="RefSeq" id="WP_132082660.1">
    <property type="nucleotide sequence ID" value="NZ_DAMAKO010000014.1"/>
</dbReference>
<evidence type="ECO:0000313" key="7">
    <source>
        <dbReference type="EMBL" id="TCL35251.1"/>
    </source>
</evidence>
<dbReference type="PANTHER" id="PTHR30482:SF10">
    <property type="entry name" value="HIGH-AFFINITY BRANCHED-CHAIN AMINO ACID TRANSPORT PROTEIN BRAE"/>
    <property type="match status" value="1"/>
</dbReference>
<dbReference type="EMBL" id="SLUI01000013">
    <property type="protein sequence ID" value="TCL35251.1"/>
    <property type="molecule type" value="Genomic_DNA"/>
</dbReference>
<keyword evidence="5 6" id="KW-0472">Membrane</keyword>
<feature type="transmembrane region" description="Helical" evidence="6">
    <location>
        <begin position="115"/>
        <end position="137"/>
    </location>
</feature>
<keyword evidence="2" id="KW-1003">Cell membrane</keyword>
<feature type="transmembrane region" description="Helical" evidence="6">
    <location>
        <begin position="37"/>
        <end position="55"/>
    </location>
</feature>
<organism evidence="7 8">
    <name type="scientific">Anaerospora hongkongensis</name>
    <dbReference type="NCBI Taxonomy" id="244830"/>
    <lineage>
        <taxon>Bacteria</taxon>
        <taxon>Bacillati</taxon>
        <taxon>Bacillota</taxon>
        <taxon>Negativicutes</taxon>
        <taxon>Selenomonadales</taxon>
        <taxon>Sporomusaceae</taxon>
        <taxon>Anaerospora</taxon>
    </lineage>
</organism>
<feature type="transmembrane region" description="Helical" evidence="6">
    <location>
        <begin position="149"/>
        <end position="170"/>
    </location>
</feature>